<evidence type="ECO:0000313" key="2">
    <source>
        <dbReference type="EMBL" id="TVV74746.1"/>
    </source>
</evidence>
<protein>
    <submittedName>
        <fullName evidence="2">Uncharacterized protein</fullName>
    </submittedName>
</protein>
<dbReference type="RefSeq" id="WP_145150195.1">
    <property type="nucleotide sequence ID" value="NZ_VNIM01000028.1"/>
</dbReference>
<organism evidence="2 3">
    <name type="scientific">Alterirhizorhabdus solaris</name>
    <dbReference type="NCBI Taxonomy" id="2529389"/>
    <lineage>
        <taxon>Bacteria</taxon>
        <taxon>Pseudomonadati</taxon>
        <taxon>Pseudomonadota</taxon>
        <taxon>Alphaproteobacteria</taxon>
        <taxon>Sphingomonadales</taxon>
        <taxon>Rhizorhabdaceae</taxon>
        <taxon>Alterirhizorhabdus</taxon>
    </lineage>
</organism>
<evidence type="ECO:0000313" key="3">
    <source>
        <dbReference type="Proteomes" id="UP000318681"/>
    </source>
</evidence>
<feature type="compositionally biased region" description="Basic and acidic residues" evidence="1">
    <location>
        <begin position="148"/>
        <end position="157"/>
    </location>
</feature>
<accession>A0A558R5T5</accession>
<gene>
    <name evidence="2" type="ORF">FOY91_08830</name>
</gene>
<dbReference type="EMBL" id="VNIM01000028">
    <property type="protein sequence ID" value="TVV74746.1"/>
    <property type="molecule type" value="Genomic_DNA"/>
</dbReference>
<comment type="caution">
    <text evidence="2">The sequence shown here is derived from an EMBL/GenBank/DDBJ whole genome shotgun (WGS) entry which is preliminary data.</text>
</comment>
<reference evidence="2 3" key="1">
    <citation type="submission" date="2019-07" db="EMBL/GenBank/DDBJ databases">
        <title>Sphingomonas solaris sp. nov., isolated from a solar panel from Boston, Massachusetts.</title>
        <authorList>
            <person name="Tanner K."/>
            <person name="Pascual J."/>
            <person name="Mancuso C."/>
            <person name="Pereto J."/>
            <person name="Khalil A."/>
            <person name="Vilanova C."/>
        </authorList>
    </citation>
    <scope>NUCLEOTIDE SEQUENCE [LARGE SCALE GENOMIC DNA]</scope>
    <source>
        <strain evidence="2 3">R4DWN</strain>
    </source>
</reference>
<dbReference type="OrthoDB" id="7402767at2"/>
<evidence type="ECO:0000256" key="1">
    <source>
        <dbReference type="SAM" id="MobiDB-lite"/>
    </source>
</evidence>
<feature type="region of interest" description="Disordered" evidence="1">
    <location>
        <begin position="134"/>
        <end position="175"/>
    </location>
</feature>
<name>A0A558R5T5_9SPHN</name>
<proteinExistence type="predicted"/>
<keyword evidence="3" id="KW-1185">Reference proteome</keyword>
<sequence length="175" mass="20518">MNYAERHDPAKPWGHWLHPVTRDNRFHHLEDRQGRVWTSVRHAFFVARLNVCACEERLIHESLDRMAVVLRQITVPQTERAPLATIFDGNGLWFAHSLYWLSSLHLIDHGATPFELITLTDEGTAVLTMLKETMPDPETGKRQQWIPDPDRHLVPRFERRRHQKRLPAPSAQDEQ</sequence>
<dbReference type="AlphaFoldDB" id="A0A558R5T5"/>
<dbReference type="Proteomes" id="UP000318681">
    <property type="component" value="Unassembled WGS sequence"/>
</dbReference>